<feature type="domain" description="DDH" evidence="6">
    <location>
        <begin position="53"/>
        <end position="200"/>
    </location>
</feature>
<evidence type="ECO:0000313" key="9">
    <source>
        <dbReference type="EMBL" id="SFV90551.1"/>
    </source>
</evidence>
<dbReference type="InterPro" id="IPR038763">
    <property type="entry name" value="DHH_sf"/>
</dbReference>
<protein>
    <recommendedName>
        <fullName evidence="2">Single-stranded-DNA-specific exonuclease RecJ</fullName>
    </recommendedName>
</protein>
<accession>A0A1W1E9M1</accession>
<dbReference type="Gene3D" id="3.10.310.30">
    <property type="match status" value="1"/>
</dbReference>
<dbReference type="EMBL" id="FPIB01000017">
    <property type="protein sequence ID" value="SFV90551.1"/>
    <property type="molecule type" value="Genomic_DNA"/>
</dbReference>
<dbReference type="InterPro" id="IPR051673">
    <property type="entry name" value="SSDNA_exonuclease_RecJ"/>
</dbReference>
<keyword evidence="5 9" id="KW-0269">Exonuclease</keyword>
<evidence type="ECO:0000256" key="2">
    <source>
        <dbReference type="ARBA" id="ARBA00019841"/>
    </source>
</evidence>
<evidence type="ECO:0000259" key="8">
    <source>
        <dbReference type="Pfam" id="PF17768"/>
    </source>
</evidence>
<keyword evidence="4 9" id="KW-0378">Hydrolase</keyword>
<dbReference type="InterPro" id="IPR003156">
    <property type="entry name" value="DHHA1_dom"/>
</dbReference>
<dbReference type="AlphaFoldDB" id="A0A1W1E9M1"/>
<evidence type="ECO:0000256" key="5">
    <source>
        <dbReference type="ARBA" id="ARBA00022839"/>
    </source>
</evidence>
<dbReference type="PANTHER" id="PTHR30255">
    <property type="entry name" value="SINGLE-STRANDED-DNA-SPECIFIC EXONUCLEASE RECJ"/>
    <property type="match status" value="1"/>
</dbReference>
<organism evidence="9">
    <name type="scientific">hydrothermal vent metagenome</name>
    <dbReference type="NCBI Taxonomy" id="652676"/>
    <lineage>
        <taxon>unclassified sequences</taxon>
        <taxon>metagenomes</taxon>
        <taxon>ecological metagenomes</taxon>
    </lineage>
</organism>
<proteinExistence type="inferred from homology"/>
<dbReference type="InterPro" id="IPR041122">
    <property type="entry name" value="RecJ_OB"/>
</dbReference>
<evidence type="ECO:0000256" key="1">
    <source>
        <dbReference type="ARBA" id="ARBA00005915"/>
    </source>
</evidence>
<feature type="domain" description="DHHA1" evidence="7">
    <location>
        <begin position="312"/>
        <end position="400"/>
    </location>
</feature>
<feature type="domain" description="RecJ OB" evidence="8">
    <location>
        <begin position="422"/>
        <end position="522"/>
    </location>
</feature>
<dbReference type="Pfam" id="PF17768">
    <property type="entry name" value="RecJ_OB"/>
    <property type="match status" value="1"/>
</dbReference>
<dbReference type="GO" id="GO:0006310">
    <property type="term" value="P:DNA recombination"/>
    <property type="evidence" value="ECO:0007669"/>
    <property type="project" value="InterPro"/>
</dbReference>
<evidence type="ECO:0000256" key="4">
    <source>
        <dbReference type="ARBA" id="ARBA00022801"/>
    </source>
</evidence>
<dbReference type="Pfam" id="PF02272">
    <property type="entry name" value="DHHA1"/>
    <property type="match status" value="1"/>
</dbReference>
<dbReference type="NCBIfam" id="TIGR00644">
    <property type="entry name" value="recJ"/>
    <property type="match status" value="1"/>
</dbReference>
<keyword evidence="3" id="KW-0540">Nuclease</keyword>
<evidence type="ECO:0000259" key="6">
    <source>
        <dbReference type="Pfam" id="PF01368"/>
    </source>
</evidence>
<dbReference type="InterPro" id="IPR001667">
    <property type="entry name" value="DDH_dom"/>
</dbReference>
<name>A0A1W1E9M1_9ZZZZ</name>
<evidence type="ECO:0000259" key="7">
    <source>
        <dbReference type="Pfam" id="PF02272"/>
    </source>
</evidence>
<dbReference type="GO" id="GO:0008409">
    <property type="term" value="F:5'-3' exonuclease activity"/>
    <property type="evidence" value="ECO:0007669"/>
    <property type="project" value="InterPro"/>
</dbReference>
<dbReference type="GO" id="GO:0006281">
    <property type="term" value="P:DNA repair"/>
    <property type="evidence" value="ECO:0007669"/>
    <property type="project" value="InterPro"/>
</dbReference>
<gene>
    <name evidence="9" type="ORF">MNB_SV-4-876</name>
</gene>
<dbReference type="Pfam" id="PF01368">
    <property type="entry name" value="DHH"/>
    <property type="match status" value="1"/>
</dbReference>
<sequence>MIEYLTLEALEHLLQERFKEGFLSLKDLPHPSTFKDMDIATERIVRAVKNHEKITVVGDYDVDGVTATTLMKLFFEEIDYPVTWIIPNRFRDGYGLSSSVVPRLEGTDLAITVDNGIAAVDAAQMCKEKGIDLIITDHHLLPPKLPEAYAIIDQKQPECSFPYEEVCGAQIAWYLIASLKNALGIKIDMMPYMELAAVAIIADMMPLRHINRAMVIAGLKSLSKSNRPAIRAYREYTQKEYFSAEDIGFFLAPLLNSAGRMEDASYAVSFLSSKNIYDARVRLERLIDFNEARKATETAITKEVLACAKDRSVIVVSGESWHEGVVGIVAARVARIFKRPCIVLSDNGNGMLKGSGRSFGTCDLFALVSQTRPLLEKFGGHAAAIGLSLCKKNLSVFKEKLHILGTSLQKEEELFFDTSIVGELHFRDITFALTSLLKKFEPYGQGNETPKFLTKGVCIASVSKMGKEGNHLRFSFEQEGIVHQGVQFKTEKNYVEGMVVDIVYSVNENSFRGNTTLQLFIEEIVECSL</sequence>
<dbReference type="InterPro" id="IPR004610">
    <property type="entry name" value="RecJ"/>
</dbReference>
<dbReference type="SUPFAM" id="SSF64182">
    <property type="entry name" value="DHH phosphoesterases"/>
    <property type="match status" value="1"/>
</dbReference>
<evidence type="ECO:0000256" key="3">
    <source>
        <dbReference type="ARBA" id="ARBA00022722"/>
    </source>
</evidence>
<dbReference type="GO" id="GO:0003676">
    <property type="term" value="F:nucleic acid binding"/>
    <property type="evidence" value="ECO:0007669"/>
    <property type="project" value="InterPro"/>
</dbReference>
<comment type="similarity">
    <text evidence="1">Belongs to the RecJ family.</text>
</comment>
<dbReference type="Gene3D" id="3.90.1640.30">
    <property type="match status" value="1"/>
</dbReference>
<dbReference type="PANTHER" id="PTHR30255:SF2">
    <property type="entry name" value="SINGLE-STRANDED-DNA-SPECIFIC EXONUCLEASE RECJ"/>
    <property type="match status" value="1"/>
</dbReference>
<reference evidence="9" key="1">
    <citation type="submission" date="2016-10" db="EMBL/GenBank/DDBJ databases">
        <authorList>
            <person name="de Groot N.N."/>
        </authorList>
    </citation>
    <scope>NUCLEOTIDE SEQUENCE</scope>
</reference>